<dbReference type="GO" id="GO:0008915">
    <property type="term" value="F:lipid-A-disaccharide synthase activity"/>
    <property type="evidence" value="ECO:0007669"/>
    <property type="project" value="InterPro"/>
</dbReference>
<evidence type="ECO:0000259" key="2">
    <source>
        <dbReference type="SMART" id="SM01259"/>
    </source>
</evidence>
<accession>A0A1I6QD18</accession>
<dbReference type="SMART" id="SM01259">
    <property type="entry name" value="LAB_N"/>
    <property type="match status" value="2"/>
</dbReference>
<dbReference type="GO" id="GO:0016020">
    <property type="term" value="C:membrane"/>
    <property type="evidence" value="ECO:0007669"/>
    <property type="project" value="GOC"/>
</dbReference>
<reference evidence="3 4" key="1">
    <citation type="submission" date="2016-10" db="EMBL/GenBank/DDBJ databases">
        <authorList>
            <person name="de Groot N.N."/>
        </authorList>
    </citation>
    <scope>NUCLEOTIDE SEQUENCE [LARGE SCALE GENOMIC DNA]</scope>
    <source>
        <strain evidence="3 4">CGMCC 1.6114</strain>
    </source>
</reference>
<dbReference type="AlphaFoldDB" id="A0A1I6QD18"/>
<keyword evidence="1" id="KW-0812">Transmembrane</keyword>
<keyword evidence="1" id="KW-0472">Membrane</keyword>
<dbReference type="InterPro" id="IPR011499">
    <property type="entry name" value="Lipid_A_biosynth_N"/>
</dbReference>
<evidence type="ECO:0000313" key="3">
    <source>
        <dbReference type="EMBL" id="SFS50367.1"/>
    </source>
</evidence>
<feature type="transmembrane region" description="Helical" evidence="1">
    <location>
        <begin position="160"/>
        <end position="178"/>
    </location>
</feature>
<dbReference type="Gene3D" id="1.20.1280.290">
    <property type="match status" value="1"/>
</dbReference>
<dbReference type="Proteomes" id="UP000183209">
    <property type="component" value="Unassembled WGS sequence"/>
</dbReference>
<evidence type="ECO:0000313" key="4">
    <source>
        <dbReference type="Proteomes" id="UP000183209"/>
    </source>
</evidence>
<feature type="transmembrane region" description="Helical" evidence="1">
    <location>
        <begin position="61"/>
        <end position="78"/>
    </location>
</feature>
<dbReference type="OrthoDB" id="9793186at2"/>
<sequence>MEDWIIYSIGFVAQMLFSGRMILQWILSEKHQKILTPRLFWQLSLLASFLLFVYGWLRDDFAIILGQVLTYFIYIRNMQLQGEWTKFPRLFRIFLWFFPLIIVIYGYNNNAYDLNDFFKNDDIPLWLLTLGSVAQIVFMFRFIYQWIYSERRKESTLPKGFWILSLAGAILILIYAVLRKDPVLLVGHLAGTFIYTRNLFILKKENAQRTEK</sequence>
<feature type="domain" description="Lipid A biosynthesis N-terminal" evidence="2">
    <location>
        <begin position="9"/>
        <end position="80"/>
    </location>
</feature>
<feature type="transmembrane region" description="Helical" evidence="1">
    <location>
        <begin position="6"/>
        <end position="27"/>
    </location>
</feature>
<evidence type="ECO:0000256" key="1">
    <source>
        <dbReference type="SAM" id="Phobius"/>
    </source>
</evidence>
<name>A0A1I6QD18_9FLAO</name>
<dbReference type="RefSeq" id="WP_038264991.1">
    <property type="nucleotide sequence ID" value="NZ_FPAG01000002.1"/>
</dbReference>
<organism evidence="3 4">
    <name type="scientific">Zhouia amylolytica</name>
    <dbReference type="NCBI Taxonomy" id="376730"/>
    <lineage>
        <taxon>Bacteria</taxon>
        <taxon>Pseudomonadati</taxon>
        <taxon>Bacteroidota</taxon>
        <taxon>Flavobacteriia</taxon>
        <taxon>Flavobacteriales</taxon>
        <taxon>Flavobacteriaceae</taxon>
        <taxon>Zhouia</taxon>
    </lineage>
</organism>
<feature type="transmembrane region" description="Helical" evidence="1">
    <location>
        <begin position="39"/>
        <end position="55"/>
    </location>
</feature>
<feature type="domain" description="Lipid A biosynthesis N-terminal" evidence="2">
    <location>
        <begin position="130"/>
        <end position="201"/>
    </location>
</feature>
<feature type="transmembrane region" description="Helical" evidence="1">
    <location>
        <begin position="184"/>
        <end position="202"/>
    </location>
</feature>
<dbReference type="Pfam" id="PF07578">
    <property type="entry name" value="LAB_N"/>
    <property type="match status" value="2"/>
</dbReference>
<feature type="transmembrane region" description="Helical" evidence="1">
    <location>
        <begin position="127"/>
        <end position="148"/>
    </location>
</feature>
<protein>
    <submittedName>
        <fullName evidence="3">Uncharacterized N-terminal domain of lipid-A-disaccharide synthase</fullName>
    </submittedName>
</protein>
<keyword evidence="1" id="KW-1133">Transmembrane helix</keyword>
<feature type="transmembrane region" description="Helical" evidence="1">
    <location>
        <begin position="90"/>
        <end position="107"/>
    </location>
</feature>
<gene>
    <name evidence="3" type="ORF">SAMN04487906_0595</name>
</gene>
<proteinExistence type="predicted"/>
<dbReference type="EMBL" id="FPAG01000002">
    <property type="protein sequence ID" value="SFS50367.1"/>
    <property type="molecule type" value="Genomic_DNA"/>
</dbReference>
<dbReference type="GO" id="GO:0009245">
    <property type="term" value="P:lipid A biosynthetic process"/>
    <property type="evidence" value="ECO:0007669"/>
    <property type="project" value="InterPro"/>
</dbReference>